<proteinExistence type="evidence at transcript level"/>
<comment type="similarity">
    <text evidence="1">Belongs to the DCC1 family.</text>
</comment>
<dbReference type="GO" id="GO:0000775">
    <property type="term" value="C:chromosome, centromeric region"/>
    <property type="evidence" value="ECO:0007669"/>
    <property type="project" value="TreeGrafter"/>
</dbReference>
<feature type="non-terminal residue" evidence="4">
    <location>
        <position position="1"/>
    </location>
</feature>
<name>G3MGY3_AMBMU</name>
<sequence>GILRKASKLHGTSFEESGTNVNLRSRALSFILAANFSTEVVHVTSDTRKVAMIRTDEDVQAFLDRAKLDRSDLQPIVQPLWFADDDHEALRLLEVDKELLKTMREGERLVFRGDEDCPAVACTSDRTFEVREADISNSLLLASSLRFSSEVTGSSDSTPEICPSEVLRTFHSYLELRRCCPRLRKLLELLRQSPYRGSELEDLDSTDVSTRYTLRNILDRVQASEAEIRQAIEELPVVEIDGFYRLLDGEYYYRVQNHIVNYIESESMPLNKIPAGDIVDKVSETEPREIVAEVFRRCTIPNNDDEFYTLNSSVICKTTAEVLLRNVEKFNLSEFLEVWQNSVPVGVQTDIRQLEGLALTDRTSRPECVYLFDKWDLPDDANERFDTLFRTKERWTLDEIRPYIEELCVGQKGDVNSLLMRHARAAMKDGVRTYTSKRPIR</sequence>
<accession>G3MGY3</accession>
<dbReference type="GO" id="GO:0006260">
    <property type="term" value="P:DNA replication"/>
    <property type="evidence" value="ECO:0007669"/>
    <property type="project" value="UniProtKB-KW"/>
</dbReference>
<dbReference type="GO" id="GO:0000785">
    <property type="term" value="C:chromatin"/>
    <property type="evidence" value="ECO:0007669"/>
    <property type="project" value="TreeGrafter"/>
</dbReference>
<evidence type="ECO:0000313" key="4">
    <source>
        <dbReference type="EMBL" id="AEO32751.1"/>
    </source>
</evidence>
<reference evidence="4" key="1">
    <citation type="journal article" date="2011" name="PLoS ONE">
        <title>A deep insight into the sialotranscriptome of the gulf coast tick, Amblyomma maculatum.</title>
        <authorList>
            <person name="Karim S."/>
            <person name="Singh P."/>
            <person name="Ribeiro J.M."/>
        </authorList>
    </citation>
    <scope>NUCLEOTIDE SEQUENCE</scope>
    <source>
        <tissue evidence="4">Salivary gland</tissue>
    </source>
</reference>
<dbReference type="InterPro" id="IPR019128">
    <property type="entry name" value="Dcc1"/>
</dbReference>
<dbReference type="PANTHER" id="PTHR13395">
    <property type="entry name" value="SISTER CHROMATID COHESION PROTEIN DCC1-RELATED"/>
    <property type="match status" value="1"/>
</dbReference>
<organism evidence="4">
    <name type="scientific">Amblyomma maculatum</name>
    <name type="common">Gulf Coast tick</name>
    <dbReference type="NCBI Taxonomy" id="34609"/>
    <lineage>
        <taxon>Eukaryota</taxon>
        <taxon>Metazoa</taxon>
        <taxon>Ecdysozoa</taxon>
        <taxon>Arthropoda</taxon>
        <taxon>Chelicerata</taxon>
        <taxon>Arachnida</taxon>
        <taxon>Acari</taxon>
        <taxon>Parasitiformes</taxon>
        <taxon>Ixodida</taxon>
        <taxon>Ixodoidea</taxon>
        <taxon>Ixodidae</taxon>
        <taxon>Amblyomminae</taxon>
        <taxon>Amblyomma</taxon>
    </lineage>
</organism>
<evidence type="ECO:0000256" key="2">
    <source>
        <dbReference type="ARBA" id="ARBA00017682"/>
    </source>
</evidence>
<dbReference type="GO" id="GO:0034088">
    <property type="term" value="P:maintenance of mitotic sister chromatid cohesion"/>
    <property type="evidence" value="ECO:0007669"/>
    <property type="project" value="TreeGrafter"/>
</dbReference>
<evidence type="ECO:0000256" key="3">
    <source>
        <dbReference type="ARBA" id="ARBA00022705"/>
    </source>
</evidence>
<dbReference type="GO" id="GO:0031390">
    <property type="term" value="C:Ctf18 RFC-like complex"/>
    <property type="evidence" value="ECO:0007669"/>
    <property type="project" value="InterPro"/>
</dbReference>
<dbReference type="AlphaFoldDB" id="G3MGY3"/>
<keyword evidence="3" id="KW-0235">DNA replication</keyword>
<evidence type="ECO:0000256" key="1">
    <source>
        <dbReference type="ARBA" id="ARBA00007017"/>
    </source>
</evidence>
<protein>
    <recommendedName>
        <fullName evidence="2">Sister chromatid cohesion protein DCC1</fullName>
    </recommendedName>
</protein>
<dbReference type="EMBL" id="JO841134">
    <property type="protein sequence ID" value="AEO32751.1"/>
    <property type="molecule type" value="mRNA"/>
</dbReference>
<dbReference type="PANTHER" id="PTHR13395:SF6">
    <property type="entry name" value="SISTER CHROMATID COHESION PROTEIN DCC1"/>
    <property type="match status" value="1"/>
</dbReference>
<dbReference type="Pfam" id="PF09724">
    <property type="entry name" value="Dcc1"/>
    <property type="match status" value="1"/>
</dbReference>